<dbReference type="InParanoid" id="A0A316W1E2"/>
<proteinExistence type="predicted"/>
<protein>
    <submittedName>
        <fullName evidence="2">Uncharacterized protein</fullName>
    </submittedName>
</protein>
<name>A0A316W1E2_9BASI</name>
<feature type="compositionally biased region" description="Polar residues" evidence="1">
    <location>
        <begin position="42"/>
        <end position="55"/>
    </location>
</feature>
<feature type="region of interest" description="Disordered" evidence="1">
    <location>
        <begin position="1"/>
        <end position="55"/>
    </location>
</feature>
<evidence type="ECO:0000313" key="2">
    <source>
        <dbReference type="EMBL" id="PWN43499.1"/>
    </source>
</evidence>
<organism evidence="2 3">
    <name type="scientific">Ceraceosorus guamensis</name>
    <dbReference type="NCBI Taxonomy" id="1522189"/>
    <lineage>
        <taxon>Eukaryota</taxon>
        <taxon>Fungi</taxon>
        <taxon>Dikarya</taxon>
        <taxon>Basidiomycota</taxon>
        <taxon>Ustilaginomycotina</taxon>
        <taxon>Exobasidiomycetes</taxon>
        <taxon>Ceraceosorales</taxon>
        <taxon>Ceraceosoraceae</taxon>
        <taxon>Ceraceosorus</taxon>
    </lineage>
</organism>
<evidence type="ECO:0000256" key="1">
    <source>
        <dbReference type="SAM" id="MobiDB-lite"/>
    </source>
</evidence>
<dbReference type="Proteomes" id="UP000245783">
    <property type="component" value="Unassembled WGS sequence"/>
</dbReference>
<accession>A0A316W1E2</accession>
<reference evidence="2 3" key="1">
    <citation type="journal article" date="2018" name="Mol. Biol. Evol.">
        <title>Broad Genomic Sampling Reveals a Smut Pathogenic Ancestry of the Fungal Clade Ustilaginomycotina.</title>
        <authorList>
            <person name="Kijpornyongpan T."/>
            <person name="Mondo S.J."/>
            <person name="Barry K."/>
            <person name="Sandor L."/>
            <person name="Lee J."/>
            <person name="Lipzen A."/>
            <person name="Pangilinan J."/>
            <person name="LaButti K."/>
            <person name="Hainaut M."/>
            <person name="Henrissat B."/>
            <person name="Grigoriev I.V."/>
            <person name="Spatafora J.W."/>
            <person name="Aime M.C."/>
        </authorList>
    </citation>
    <scope>NUCLEOTIDE SEQUENCE [LARGE SCALE GENOMIC DNA]</scope>
    <source>
        <strain evidence="2 3">MCA 4658</strain>
    </source>
</reference>
<dbReference type="AlphaFoldDB" id="A0A316W1E2"/>
<gene>
    <name evidence="2" type="ORF">IE81DRAFT_76561</name>
</gene>
<dbReference type="EMBL" id="KZ819369">
    <property type="protein sequence ID" value="PWN43499.1"/>
    <property type="molecule type" value="Genomic_DNA"/>
</dbReference>
<sequence>MPTTLSNSSRRHRTHPCSSSKPPPTPLLRKTFESLVNPPRSPSRTSKPISPNQAISPRKNAVLLKILIACLPSLQTQREMSITPVALCTQVVRYPTTDPPFSSLTCLQKKNANLERNHFHMVMTQPSVLATVKSHECRISSG</sequence>
<dbReference type="RefSeq" id="XP_025370659.1">
    <property type="nucleotide sequence ID" value="XM_025517617.1"/>
</dbReference>
<keyword evidence="3" id="KW-1185">Reference proteome</keyword>
<evidence type="ECO:0000313" key="3">
    <source>
        <dbReference type="Proteomes" id="UP000245783"/>
    </source>
</evidence>
<dbReference type="GeneID" id="37039487"/>